<feature type="binding site" evidence="10">
    <location>
        <position position="27"/>
    </location>
    <ligand>
        <name>Zn(2+)</name>
        <dbReference type="ChEBI" id="CHEBI:29105"/>
    </ligand>
</feature>
<dbReference type="GO" id="GO:0070497">
    <property type="term" value="F:6-carboxytetrahydropterin synthase activity"/>
    <property type="evidence" value="ECO:0007669"/>
    <property type="project" value="UniProtKB-EC"/>
</dbReference>
<evidence type="ECO:0000256" key="3">
    <source>
        <dbReference type="ARBA" id="ARBA00018141"/>
    </source>
</evidence>
<sequence length="124" mass="13945">MYEVEIIDAFSAAHRLRDYNGKCEHLHGHNYRVHLVARSQTLGNGGMVVDFAHLKTVLGQVLAKLDHTYLNDIPPFDEREPSAENIAAFIFAELEEKLGAMGQLLYSVSVWESDKSRAAFLRDG</sequence>
<reference evidence="11" key="1">
    <citation type="journal article" date="2020" name="mSystems">
        <title>Genome- and Community-Level Interaction Insights into Carbon Utilization and Element Cycling Functions of Hydrothermarchaeota in Hydrothermal Sediment.</title>
        <authorList>
            <person name="Zhou Z."/>
            <person name="Liu Y."/>
            <person name="Xu W."/>
            <person name="Pan J."/>
            <person name="Luo Z.H."/>
            <person name="Li M."/>
        </authorList>
    </citation>
    <scope>NUCLEOTIDE SEQUENCE [LARGE SCALE GENOMIC DNA]</scope>
    <source>
        <strain evidence="11">SpSt-769</strain>
    </source>
</reference>
<evidence type="ECO:0000256" key="7">
    <source>
        <dbReference type="ARBA" id="ARBA00048807"/>
    </source>
</evidence>
<comment type="similarity">
    <text evidence="2 8">Belongs to the PTPS family. QueD subfamily.</text>
</comment>
<dbReference type="NCBIfam" id="TIGR03367">
    <property type="entry name" value="queuosine_QueD"/>
    <property type="match status" value="1"/>
</dbReference>
<evidence type="ECO:0000256" key="8">
    <source>
        <dbReference type="PIRNR" id="PIRNR006113"/>
    </source>
</evidence>
<dbReference type="PIRSF" id="PIRSF006113">
    <property type="entry name" value="PTP_synth"/>
    <property type="match status" value="1"/>
</dbReference>
<protein>
    <recommendedName>
        <fullName evidence="3 8">6-carboxy-5,6,7,8-tetrahydropterin synthase</fullName>
        <ecNumber evidence="8">4.-.-.-</ecNumber>
    </recommendedName>
</protein>
<dbReference type="EMBL" id="DTGT01000380">
    <property type="protein sequence ID" value="HGH61938.1"/>
    <property type="molecule type" value="Genomic_DNA"/>
</dbReference>
<dbReference type="EC" id="4.-.-.-" evidence="8"/>
<evidence type="ECO:0000256" key="4">
    <source>
        <dbReference type="ARBA" id="ARBA00022723"/>
    </source>
</evidence>
<keyword evidence="5 8" id="KW-0862">Zinc</keyword>
<evidence type="ECO:0000256" key="5">
    <source>
        <dbReference type="ARBA" id="ARBA00022833"/>
    </source>
</evidence>
<evidence type="ECO:0000256" key="6">
    <source>
        <dbReference type="ARBA" id="ARBA00023239"/>
    </source>
</evidence>
<evidence type="ECO:0000256" key="2">
    <source>
        <dbReference type="ARBA" id="ARBA00008900"/>
    </source>
</evidence>
<feature type="active site" description="Proton acceptor" evidence="9">
    <location>
        <position position="23"/>
    </location>
</feature>
<dbReference type="Pfam" id="PF01242">
    <property type="entry name" value="PTPS"/>
    <property type="match status" value="1"/>
</dbReference>
<comment type="catalytic activity">
    <reaction evidence="7 8">
        <text>7,8-dihydroneopterin 3'-triphosphate + H2O = 6-carboxy-5,6,7,8-tetrahydropterin + triphosphate + acetaldehyde + 2 H(+)</text>
        <dbReference type="Rhea" id="RHEA:27966"/>
        <dbReference type="ChEBI" id="CHEBI:15343"/>
        <dbReference type="ChEBI" id="CHEBI:15377"/>
        <dbReference type="ChEBI" id="CHEBI:15378"/>
        <dbReference type="ChEBI" id="CHEBI:18036"/>
        <dbReference type="ChEBI" id="CHEBI:58462"/>
        <dbReference type="ChEBI" id="CHEBI:61032"/>
        <dbReference type="EC" id="4.1.2.50"/>
    </reaction>
</comment>
<dbReference type="AlphaFoldDB" id="A0A7C4AT22"/>
<evidence type="ECO:0000256" key="9">
    <source>
        <dbReference type="PIRSR" id="PIRSR006113-1"/>
    </source>
</evidence>
<feature type="binding site" evidence="10">
    <location>
        <position position="29"/>
    </location>
    <ligand>
        <name>Zn(2+)</name>
        <dbReference type="ChEBI" id="CHEBI:29105"/>
    </ligand>
</feature>
<feature type="active site" description="Charge relay system" evidence="9">
    <location>
        <position position="112"/>
    </location>
</feature>
<dbReference type="PANTHER" id="PTHR12589">
    <property type="entry name" value="PYRUVOYL TETRAHYDROBIOPTERIN SYNTHASE"/>
    <property type="match status" value="1"/>
</dbReference>
<gene>
    <name evidence="11" type="primary">queD</name>
    <name evidence="11" type="ORF">ENV54_11655</name>
</gene>
<dbReference type="UniPathway" id="UPA00391"/>
<evidence type="ECO:0000256" key="1">
    <source>
        <dbReference type="ARBA" id="ARBA00005061"/>
    </source>
</evidence>
<dbReference type="InterPro" id="IPR038418">
    <property type="entry name" value="6-PTP_synth/QueD_sf"/>
</dbReference>
<dbReference type="PANTHER" id="PTHR12589:SF7">
    <property type="entry name" value="6-PYRUVOYL TETRAHYDROBIOPTERIN SYNTHASE"/>
    <property type="match status" value="1"/>
</dbReference>
<accession>A0A7C4AT22</accession>
<dbReference type="GO" id="GO:0008616">
    <property type="term" value="P:tRNA queuosine(34) biosynthetic process"/>
    <property type="evidence" value="ECO:0007669"/>
    <property type="project" value="UniProtKB-KW"/>
</dbReference>
<comment type="caution">
    <text evidence="11">The sequence shown here is derived from an EMBL/GenBank/DDBJ whole genome shotgun (WGS) entry which is preliminary data.</text>
</comment>
<dbReference type="InterPro" id="IPR007115">
    <property type="entry name" value="6-PTP_synth/QueD"/>
</dbReference>
<dbReference type="SUPFAM" id="SSF55620">
    <property type="entry name" value="Tetrahydrobiopterin biosynthesis enzymes-like"/>
    <property type="match status" value="1"/>
</dbReference>
<comment type="pathway">
    <text evidence="1 8">Purine metabolism; 7-cyano-7-deazaguanine biosynthesis.</text>
</comment>
<comment type="cofactor">
    <cofactor evidence="8 10">
        <name>Zn(2+)</name>
        <dbReference type="ChEBI" id="CHEBI:29105"/>
    </cofactor>
    <text evidence="8 10">Binds 1 zinc ion per subunit.</text>
</comment>
<keyword evidence="8" id="KW-0671">Queuosine biosynthesis</keyword>
<dbReference type="Gene3D" id="3.30.479.10">
    <property type="entry name" value="6-pyruvoyl tetrahydropterin synthase/QueD"/>
    <property type="match status" value="1"/>
</dbReference>
<dbReference type="GO" id="GO:0046872">
    <property type="term" value="F:metal ion binding"/>
    <property type="evidence" value="ECO:0007669"/>
    <property type="project" value="UniProtKB-KW"/>
</dbReference>
<feature type="binding site" evidence="10">
    <location>
        <position position="14"/>
    </location>
    <ligand>
        <name>Zn(2+)</name>
        <dbReference type="ChEBI" id="CHEBI:29105"/>
    </ligand>
</feature>
<keyword evidence="4 8" id="KW-0479">Metal-binding</keyword>
<feature type="active site" description="Charge relay system" evidence="9">
    <location>
        <position position="67"/>
    </location>
</feature>
<organism evidence="11">
    <name type="scientific">Desulfomonile tiedjei</name>
    <dbReference type="NCBI Taxonomy" id="2358"/>
    <lineage>
        <taxon>Bacteria</taxon>
        <taxon>Pseudomonadati</taxon>
        <taxon>Thermodesulfobacteriota</taxon>
        <taxon>Desulfomonilia</taxon>
        <taxon>Desulfomonilales</taxon>
        <taxon>Desulfomonilaceae</taxon>
        <taxon>Desulfomonile</taxon>
    </lineage>
</organism>
<evidence type="ECO:0000313" key="11">
    <source>
        <dbReference type="EMBL" id="HGH61938.1"/>
    </source>
</evidence>
<name>A0A7C4AT22_9BACT</name>
<proteinExistence type="inferred from homology"/>
<evidence type="ECO:0000256" key="10">
    <source>
        <dbReference type="PIRSR" id="PIRSR006113-2"/>
    </source>
</evidence>
<keyword evidence="6 8" id="KW-0456">Lyase</keyword>